<organism evidence="1 2">
    <name type="scientific">Psilocybe cyanescens</name>
    <dbReference type="NCBI Taxonomy" id="93625"/>
    <lineage>
        <taxon>Eukaryota</taxon>
        <taxon>Fungi</taxon>
        <taxon>Dikarya</taxon>
        <taxon>Basidiomycota</taxon>
        <taxon>Agaricomycotina</taxon>
        <taxon>Agaricomycetes</taxon>
        <taxon>Agaricomycetidae</taxon>
        <taxon>Agaricales</taxon>
        <taxon>Agaricineae</taxon>
        <taxon>Strophariaceae</taxon>
        <taxon>Psilocybe</taxon>
    </lineage>
</organism>
<evidence type="ECO:0008006" key="3">
    <source>
        <dbReference type="Google" id="ProtNLM"/>
    </source>
</evidence>
<dbReference type="OrthoDB" id="444127at2759"/>
<evidence type="ECO:0000313" key="1">
    <source>
        <dbReference type="EMBL" id="PPQ79948.1"/>
    </source>
</evidence>
<dbReference type="FunCoup" id="A0A409WN62">
    <property type="interactions" value="202"/>
</dbReference>
<protein>
    <recommendedName>
        <fullName evidence="3">Haloacid dehalogenase-like hydrolase domain-containing protein 3</fullName>
    </recommendedName>
</protein>
<keyword evidence="2" id="KW-1185">Reference proteome</keyword>
<dbReference type="GO" id="GO:0016791">
    <property type="term" value="F:phosphatase activity"/>
    <property type="evidence" value="ECO:0007669"/>
    <property type="project" value="UniProtKB-ARBA"/>
</dbReference>
<dbReference type="InterPro" id="IPR051828">
    <property type="entry name" value="HAD-like_hydrolase_domain"/>
</dbReference>
<dbReference type="SUPFAM" id="SSF56784">
    <property type="entry name" value="HAD-like"/>
    <property type="match status" value="1"/>
</dbReference>
<dbReference type="STRING" id="93625.A0A409WN62"/>
<dbReference type="PANTHER" id="PTHR46191">
    <property type="match status" value="1"/>
</dbReference>
<proteinExistence type="predicted"/>
<dbReference type="GO" id="GO:0005634">
    <property type="term" value="C:nucleus"/>
    <property type="evidence" value="ECO:0007669"/>
    <property type="project" value="TreeGrafter"/>
</dbReference>
<dbReference type="Proteomes" id="UP000283269">
    <property type="component" value="Unassembled WGS sequence"/>
</dbReference>
<dbReference type="Gene3D" id="1.10.150.720">
    <property type="entry name" value="Haloacid dehalogenase-like hydrolase"/>
    <property type="match status" value="1"/>
</dbReference>
<dbReference type="EMBL" id="NHYD01003356">
    <property type="protein sequence ID" value="PPQ79948.1"/>
    <property type="molecule type" value="Genomic_DNA"/>
</dbReference>
<sequence>MRQLELRSDFMRPIRLVTFDALHTIITPRQPIHVQYSRVFSPYVGDLDPERIKQSFRVVTASECLVPHRLRAMAKGIDQYHSALKDVQKEHPSYNKGALNWWCDVIRRTAIGAGADEKGETCGISSTNLGLNHFLDTHLTDITQKLLMRFSSGEGYEAFDDAIAIICRLQDQMCIKTAVISNGDGRIRTVLTDLGFPSFLDPVILSEEEGSEKPSPDIFKKALEVINRTADGSESIIRPSQCLHVGDELISDYQGALNAGWHALLLRRRGAEGEHEHKEAEENLKQVQTIRDLCGIIKWVQTRKV</sequence>
<accession>A0A409WN62</accession>
<comment type="caution">
    <text evidence="1">The sequence shown here is derived from an EMBL/GenBank/DDBJ whole genome shotgun (WGS) entry which is preliminary data.</text>
</comment>
<dbReference type="NCBIfam" id="TIGR01549">
    <property type="entry name" value="HAD-SF-IA-v1"/>
    <property type="match status" value="1"/>
</dbReference>
<reference evidence="1 2" key="1">
    <citation type="journal article" date="2018" name="Evol. Lett.">
        <title>Horizontal gene cluster transfer increased hallucinogenic mushroom diversity.</title>
        <authorList>
            <person name="Reynolds H.T."/>
            <person name="Vijayakumar V."/>
            <person name="Gluck-Thaler E."/>
            <person name="Korotkin H.B."/>
            <person name="Matheny P.B."/>
            <person name="Slot J.C."/>
        </authorList>
    </citation>
    <scope>NUCLEOTIDE SEQUENCE [LARGE SCALE GENOMIC DNA]</scope>
    <source>
        <strain evidence="1 2">2631</strain>
    </source>
</reference>
<dbReference type="InParanoid" id="A0A409WN62"/>
<gene>
    <name evidence="1" type="ORF">CVT25_003020</name>
</gene>
<dbReference type="InterPro" id="IPR036412">
    <property type="entry name" value="HAD-like_sf"/>
</dbReference>
<dbReference type="PANTHER" id="PTHR46191:SF2">
    <property type="entry name" value="HALOACID DEHALOGENASE-LIKE HYDROLASE DOMAIN-CONTAINING PROTEIN 3"/>
    <property type="match status" value="1"/>
</dbReference>
<dbReference type="Gene3D" id="3.40.50.1000">
    <property type="entry name" value="HAD superfamily/HAD-like"/>
    <property type="match status" value="1"/>
</dbReference>
<dbReference type="InterPro" id="IPR044924">
    <property type="entry name" value="HAD-SF_hydro_IA_REG-2-like_cap"/>
</dbReference>
<dbReference type="InterPro" id="IPR006439">
    <property type="entry name" value="HAD-SF_hydro_IA"/>
</dbReference>
<name>A0A409WN62_PSICY</name>
<evidence type="ECO:0000313" key="2">
    <source>
        <dbReference type="Proteomes" id="UP000283269"/>
    </source>
</evidence>
<dbReference type="InterPro" id="IPR023214">
    <property type="entry name" value="HAD_sf"/>
</dbReference>
<dbReference type="Pfam" id="PF00702">
    <property type="entry name" value="Hydrolase"/>
    <property type="match status" value="1"/>
</dbReference>
<dbReference type="AlphaFoldDB" id="A0A409WN62"/>